<keyword evidence="1" id="KW-0812">Transmembrane</keyword>
<accession>A0A0F9FF43</accession>
<sequence>MENKKVLFYTIIFTLGFILINNIEMFNHQNNSKAHIQNFGQYNESLITYFGTLTQSESEDGFLAEIVNLFISNSRGLIEFLPGVGYTSYIGGNLTVQFELIDGNISRNIIFDENNLASYLIRYNKTSGAIDNGTLVNHINFDNNTKKYNGIIGTSVLTEGTYNITIYINLLNYTIIPNVFVLTIKALTYMVSILFSDPGGLISGPPYYFFIGSNISIEFK</sequence>
<keyword evidence="1" id="KW-0472">Membrane</keyword>
<protein>
    <submittedName>
        <fullName evidence="2">Uncharacterized protein</fullName>
    </submittedName>
</protein>
<organism evidence="2">
    <name type="scientific">marine sediment metagenome</name>
    <dbReference type="NCBI Taxonomy" id="412755"/>
    <lineage>
        <taxon>unclassified sequences</taxon>
        <taxon>metagenomes</taxon>
        <taxon>ecological metagenomes</taxon>
    </lineage>
</organism>
<name>A0A0F9FF43_9ZZZZ</name>
<gene>
    <name evidence="2" type="ORF">LCGC14_2038800</name>
</gene>
<reference evidence="2" key="1">
    <citation type="journal article" date="2015" name="Nature">
        <title>Complex archaea that bridge the gap between prokaryotes and eukaryotes.</title>
        <authorList>
            <person name="Spang A."/>
            <person name="Saw J.H."/>
            <person name="Jorgensen S.L."/>
            <person name="Zaremba-Niedzwiedzka K."/>
            <person name="Martijn J."/>
            <person name="Lind A.E."/>
            <person name="van Eijk R."/>
            <person name="Schleper C."/>
            <person name="Guy L."/>
            <person name="Ettema T.J."/>
        </authorList>
    </citation>
    <scope>NUCLEOTIDE SEQUENCE</scope>
</reference>
<dbReference type="EMBL" id="LAZR01023869">
    <property type="protein sequence ID" value="KKL77046.1"/>
    <property type="molecule type" value="Genomic_DNA"/>
</dbReference>
<keyword evidence="1" id="KW-1133">Transmembrane helix</keyword>
<evidence type="ECO:0000313" key="2">
    <source>
        <dbReference type="EMBL" id="KKL77046.1"/>
    </source>
</evidence>
<evidence type="ECO:0000256" key="1">
    <source>
        <dbReference type="SAM" id="Phobius"/>
    </source>
</evidence>
<dbReference type="AlphaFoldDB" id="A0A0F9FF43"/>
<proteinExistence type="predicted"/>
<feature type="transmembrane region" description="Helical" evidence="1">
    <location>
        <begin position="6"/>
        <end position="23"/>
    </location>
</feature>
<feature type="non-terminal residue" evidence="2">
    <location>
        <position position="220"/>
    </location>
</feature>
<comment type="caution">
    <text evidence="2">The sequence shown here is derived from an EMBL/GenBank/DDBJ whole genome shotgun (WGS) entry which is preliminary data.</text>
</comment>